<evidence type="ECO:0000259" key="7">
    <source>
        <dbReference type="Pfam" id="PF13515"/>
    </source>
</evidence>
<accession>A0ABW3SRB2</accession>
<name>A0ABW3SRB2_9BACT</name>
<feature type="domain" description="Integral membrane bound transporter" evidence="7">
    <location>
        <begin position="27"/>
        <end position="148"/>
    </location>
</feature>
<evidence type="ECO:0000256" key="1">
    <source>
        <dbReference type="ARBA" id="ARBA00004141"/>
    </source>
</evidence>
<dbReference type="Proteomes" id="UP001597094">
    <property type="component" value="Unassembled WGS sequence"/>
</dbReference>
<keyword evidence="4 6" id="KW-0472">Membrane</keyword>
<proteinExistence type="predicted"/>
<evidence type="ECO:0000313" key="8">
    <source>
        <dbReference type="EMBL" id="MFD1186646.1"/>
    </source>
</evidence>
<dbReference type="Pfam" id="PF13515">
    <property type="entry name" value="FUSC_2"/>
    <property type="match status" value="1"/>
</dbReference>
<keyword evidence="2 6" id="KW-0812">Transmembrane</keyword>
<feature type="transmembrane region" description="Helical" evidence="6">
    <location>
        <begin position="67"/>
        <end position="100"/>
    </location>
</feature>
<feature type="region of interest" description="Disordered" evidence="5">
    <location>
        <begin position="348"/>
        <end position="372"/>
    </location>
</feature>
<sequence length="372" mass="40406">MSSITDIPAKFGLTLQIFKTAFAASLSWFVASSLLHSDYPYFAAVAAIITVQVTVADSVNKATQRIVGIIGGVLISMLLGHWFQVGVFSIFFIILIGMGIAKLLRMNPQIISQVAVSSLLVLAFGQAREGYAYERIFETIVGSAIAVLTNALIIPQNAVPDVERSIIAFSKLSAATLTNLTALLDVSGARRKTGRSEVDALIKEAAECRKGLDLAEQSLKYNPLLTHKRERLNQLAKSIRQLESITIQIRGIRRSLADLQTNQHLVPEQAFIQQLKQTMEATANCIAAFGQLAVYESEVNQKNLENAVTQALSAQEGCLNDLHSVSPPATLRDIGSILTDLGRIVSETQNLHPSSETTDEPLSMSRSVEEQG</sequence>
<protein>
    <submittedName>
        <fullName evidence="8">Aromatic acid exporter family protein</fullName>
    </submittedName>
</protein>
<comment type="caution">
    <text evidence="8">The sequence shown here is derived from an EMBL/GenBank/DDBJ whole genome shotgun (WGS) entry which is preliminary data.</text>
</comment>
<evidence type="ECO:0000256" key="5">
    <source>
        <dbReference type="SAM" id="MobiDB-lite"/>
    </source>
</evidence>
<evidence type="ECO:0000256" key="6">
    <source>
        <dbReference type="SAM" id="Phobius"/>
    </source>
</evidence>
<dbReference type="InterPro" id="IPR049453">
    <property type="entry name" value="Memb_transporter_dom"/>
</dbReference>
<comment type="subcellular location">
    <subcellularLocation>
        <location evidence="1">Membrane</location>
        <topology evidence="1">Multi-pass membrane protein</topology>
    </subcellularLocation>
</comment>
<reference evidence="9" key="1">
    <citation type="journal article" date="2019" name="Int. J. Syst. Evol. Microbiol.">
        <title>The Global Catalogue of Microorganisms (GCM) 10K type strain sequencing project: providing services to taxonomists for standard genome sequencing and annotation.</title>
        <authorList>
            <consortium name="The Broad Institute Genomics Platform"/>
            <consortium name="The Broad Institute Genome Sequencing Center for Infectious Disease"/>
            <person name="Wu L."/>
            <person name="Ma J."/>
        </authorList>
    </citation>
    <scope>NUCLEOTIDE SEQUENCE [LARGE SCALE GENOMIC DNA]</scope>
    <source>
        <strain evidence="9">JCM 31319</strain>
    </source>
</reference>
<organism evidence="8 9">
    <name type="scientific">Pontibacter rugosus</name>
    <dbReference type="NCBI Taxonomy" id="1745966"/>
    <lineage>
        <taxon>Bacteria</taxon>
        <taxon>Pseudomonadati</taxon>
        <taxon>Bacteroidota</taxon>
        <taxon>Cytophagia</taxon>
        <taxon>Cytophagales</taxon>
        <taxon>Hymenobacteraceae</taxon>
        <taxon>Pontibacter</taxon>
    </lineage>
</organism>
<feature type="transmembrane region" description="Helical" evidence="6">
    <location>
        <begin position="39"/>
        <end position="55"/>
    </location>
</feature>
<evidence type="ECO:0000313" key="9">
    <source>
        <dbReference type="Proteomes" id="UP001597094"/>
    </source>
</evidence>
<gene>
    <name evidence="8" type="ORF">ACFQ2O_10550</name>
</gene>
<evidence type="ECO:0000256" key="3">
    <source>
        <dbReference type="ARBA" id="ARBA00022989"/>
    </source>
</evidence>
<keyword evidence="9" id="KW-1185">Reference proteome</keyword>
<dbReference type="EMBL" id="JBHTLD010000083">
    <property type="protein sequence ID" value="MFD1186646.1"/>
    <property type="molecule type" value="Genomic_DNA"/>
</dbReference>
<evidence type="ECO:0000256" key="4">
    <source>
        <dbReference type="ARBA" id="ARBA00023136"/>
    </source>
</evidence>
<dbReference type="RefSeq" id="WP_377527042.1">
    <property type="nucleotide sequence ID" value="NZ_JBHTLD010000083.1"/>
</dbReference>
<evidence type="ECO:0000256" key="2">
    <source>
        <dbReference type="ARBA" id="ARBA00022692"/>
    </source>
</evidence>
<keyword evidence="3 6" id="KW-1133">Transmembrane helix</keyword>